<feature type="compositionally biased region" description="Basic and acidic residues" evidence="1">
    <location>
        <begin position="346"/>
        <end position="360"/>
    </location>
</feature>
<dbReference type="AlphaFoldDB" id="A0A182SU52"/>
<feature type="compositionally biased region" description="Polar residues" evidence="1">
    <location>
        <begin position="282"/>
        <end position="293"/>
    </location>
</feature>
<feature type="region of interest" description="Disordered" evidence="1">
    <location>
        <begin position="721"/>
        <end position="749"/>
    </location>
</feature>
<dbReference type="Proteomes" id="UP000075901">
    <property type="component" value="Unassembled WGS sequence"/>
</dbReference>
<feature type="compositionally biased region" description="Basic and acidic residues" evidence="1">
    <location>
        <begin position="52"/>
        <end position="80"/>
    </location>
</feature>
<feature type="compositionally biased region" description="Low complexity" evidence="1">
    <location>
        <begin position="785"/>
        <end position="800"/>
    </location>
</feature>
<dbReference type="VEuPathDB" id="VectorBase:AMAM013471"/>
<feature type="compositionally biased region" description="Basic and acidic residues" evidence="1">
    <location>
        <begin position="725"/>
        <end position="748"/>
    </location>
</feature>
<evidence type="ECO:0000256" key="1">
    <source>
        <dbReference type="SAM" id="MobiDB-lite"/>
    </source>
</evidence>
<feature type="region of interest" description="Disordered" evidence="1">
    <location>
        <begin position="528"/>
        <end position="589"/>
    </location>
</feature>
<feature type="region of interest" description="Disordered" evidence="1">
    <location>
        <begin position="885"/>
        <end position="904"/>
    </location>
</feature>
<feature type="region of interest" description="Disordered" evidence="1">
    <location>
        <begin position="785"/>
        <end position="818"/>
    </location>
</feature>
<proteinExistence type="predicted"/>
<feature type="region of interest" description="Disordered" evidence="1">
    <location>
        <begin position="621"/>
        <end position="687"/>
    </location>
</feature>
<protein>
    <submittedName>
        <fullName evidence="2">Uncharacterized protein</fullName>
    </submittedName>
</protein>
<name>A0A182SU52_9DIPT</name>
<feature type="compositionally biased region" description="Polar residues" evidence="1">
    <location>
        <begin position="885"/>
        <end position="903"/>
    </location>
</feature>
<feature type="compositionally biased region" description="Polar residues" evidence="1">
    <location>
        <begin position="657"/>
        <end position="682"/>
    </location>
</feature>
<feature type="region of interest" description="Disordered" evidence="1">
    <location>
        <begin position="954"/>
        <end position="978"/>
    </location>
</feature>
<sequence>MNWHLWGRRSTDILRSNKSRATEAAEKYDVMTNEDSCSTSDACNTLTGVGSDGDKVRRQRSMLKEQRAEPRDDNALRRLDNGQVRRKQRPCSSGVLDGVIGPKTHLKLVSQELEWERKFRDDQLSRILKALIAFETRLKNEQSRIKQQLYEKDDVINRQSCTINRMKRKLAADEAMAGGSDGEEPNATSVDEVTQYCPKCRKNYYRLECRTSGTQTFEYCRDDGAESVNTENLSLNSVEYASSSEEQESSLYVRANSFKDARRSRKYTSKRSYQGYQRGPSRASSFKSNASGPVTGTLAKLVERNVRNGVRRLSGPREEESGHEAYVNIEPNANVPKIVIYENYESDKENKRMDQNRQECDNNYDNVEPYSNRIDSLHGIQGRNSGRFASDRQHKPQEQKQQQQSPRMDGHSDYHLVGSKRGDGSEQMELDDGTIFYEANASAGSVSNQQKYTEGMEMKQTIETNDDWYASASDMEDSDTALGKPYSNAAVNPVLECVNQILLQQSMDGFGDSNKDTTGEGTGEEELYIKAQQPSPPSVKEPTAVRSKRVHFSTQNSMVQVPRISLHPTTSVSSQGSGSSNRKDDKISPTYEIQSIYSNEYEPIGSEQNSYSNYYVDMESKLGSEDREREQALAEKRKTPPALPPKPANLLKLQQLSKGNHQQRQLVSSPAKGRSSSAQSDIAESEPDYCSISEIQDSVKCVQIVAEIHKDACEDDYSIVDEEEKEKQQQEVVNRGELEETSSKKSCSELEESFADVPKLPNVAEIVPPKKEPLNKFISQDNYITKSSGSSSSKTSHSSGAGVAPGVHTPSKKDGEFREQLSEIIAEINKQSPAIRNASKKQIPVKELSPAFRGVSQIPSVTFQSKLKPVDKLSFLSKTSAAGMSGSIPSLSHNTPKLSSSIARPSIKPSMLKSSLSTKALSSTNLTLGSSGMNPFASPVKSVSYIPNLKSSSVNSPLSGTASAGCSPIKSSSSTVKK</sequence>
<feature type="compositionally biased region" description="Low complexity" evidence="1">
    <location>
        <begin position="571"/>
        <end position="580"/>
    </location>
</feature>
<keyword evidence="3" id="KW-1185">Reference proteome</keyword>
<feature type="compositionally biased region" description="Basic and acidic residues" evidence="1">
    <location>
        <begin position="408"/>
        <end position="424"/>
    </location>
</feature>
<feature type="region of interest" description="Disordered" evidence="1">
    <location>
        <begin position="48"/>
        <end position="90"/>
    </location>
</feature>
<feature type="region of interest" description="Disordered" evidence="1">
    <location>
        <begin position="263"/>
        <end position="293"/>
    </location>
</feature>
<reference evidence="2" key="2">
    <citation type="submission" date="2020-05" db="UniProtKB">
        <authorList>
            <consortium name="EnsemblMetazoa"/>
        </authorList>
    </citation>
    <scope>IDENTIFICATION</scope>
    <source>
        <strain evidence="2">maculatus3</strain>
    </source>
</reference>
<reference evidence="3" key="1">
    <citation type="submission" date="2013-09" db="EMBL/GenBank/DDBJ databases">
        <title>The Genome Sequence of Anopheles maculatus species B.</title>
        <authorList>
            <consortium name="The Broad Institute Genomics Platform"/>
            <person name="Neafsey D.E."/>
            <person name="Besansky N."/>
            <person name="Howell P."/>
            <person name="Walton C."/>
            <person name="Young S.K."/>
            <person name="Zeng Q."/>
            <person name="Gargeya S."/>
            <person name="Fitzgerald M."/>
            <person name="Haas B."/>
            <person name="Abouelleil A."/>
            <person name="Allen A.W."/>
            <person name="Alvarado L."/>
            <person name="Arachchi H.M."/>
            <person name="Berlin A.M."/>
            <person name="Chapman S.B."/>
            <person name="Gainer-Dewar J."/>
            <person name="Goldberg J."/>
            <person name="Griggs A."/>
            <person name="Gujja S."/>
            <person name="Hansen M."/>
            <person name="Howarth C."/>
            <person name="Imamovic A."/>
            <person name="Ireland A."/>
            <person name="Larimer J."/>
            <person name="McCowan C."/>
            <person name="Murphy C."/>
            <person name="Pearson M."/>
            <person name="Poon T.W."/>
            <person name="Priest M."/>
            <person name="Roberts A."/>
            <person name="Saif S."/>
            <person name="Shea T."/>
            <person name="Sisk P."/>
            <person name="Sykes S."/>
            <person name="Wortman J."/>
            <person name="Nusbaum C."/>
            <person name="Birren B."/>
        </authorList>
    </citation>
    <scope>NUCLEOTIDE SEQUENCE [LARGE SCALE GENOMIC DNA]</scope>
    <source>
        <strain evidence="3">maculatus3</strain>
    </source>
</reference>
<evidence type="ECO:0000313" key="3">
    <source>
        <dbReference type="Proteomes" id="UP000075901"/>
    </source>
</evidence>
<accession>A0A182SU52</accession>
<evidence type="ECO:0000313" key="2">
    <source>
        <dbReference type="EnsemblMetazoa" id="AMAM013471-PA"/>
    </source>
</evidence>
<organism evidence="2 3">
    <name type="scientific">Anopheles maculatus</name>
    <dbReference type="NCBI Taxonomy" id="74869"/>
    <lineage>
        <taxon>Eukaryota</taxon>
        <taxon>Metazoa</taxon>
        <taxon>Ecdysozoa</taxon>
        <taxon>Arthropoda</taxon>
        <taxon>Hexapoda</taxon>
        <taxon>Insecta</taxon>
        <taxon>Pterygota</taxon>
        <taxon>Neoptera</taxon>
        <taxon>Endopterygota</taxon>
        <taxon>Diptera</taxon>
        <taxon>Nematocera</taxon>
        <taxon>Culicoidea</taxon>
        <taxon>Culicidae</taxon>
        <taxon>Anophelinae</taxon>
        <taxon>Anopheles</taxon>
        <taxon>Anopheles maculatus group</taxon>
    </lineage>
</organism>
<feature type="region of interest" description="Disordered" evidence="1">
    <location>
        <begin position="346"/>
        <end position="427"/>
    </location>
</feature>
<dbReference type="EnsemblMetazoa" id="AMAM013471-RA">
    <property type="protein sequence ID" value="AMAM013471-PA"/>
    <property type="gene ID" value="AMAM013471"/>
</dbReference>
<feature type="compositionally biased region" description="Basic and acidic residues" evidence="1">
    <location>
        <begin position="621"/>
        <end position="638"/>
    </location>
</feature>
<feature type="compositionally biased region" description="Basic and acidic residues" evidence="1">
    <location>
        <begin position="389"/>
        <end position="398"/>
    </location>
</feature>